<keyword evidence="1" id="KW-0812">Transmembrane</keyword>
<proteinExistence type="predicted"/>
<evidence type="ECO:0000313" key="2">
    <source>
        <dbReference type="EMBL" id="TQF01487.1"/>
    </source>
</evidence>
<organism evidence="2 3">
    <name type="scientific">Kitasatospora acidiphila</name>
    <dbReference type="NCBI Taxonomy" id="2567942"/>
    <lineage>
        <taxon>Bacteria</taxon>
        <taxon>Bacillati</taxon>
        <taxon>Actinomycetota</taxon>
        <taxon>Actinomycetes</taxon>
        <taxon>Kitasatosporales</taxon>
        <taxon>Streptomycetaceae</taxon>
        <taxon>Kitasatospora</taxon>
    </lineage>
</organism>
<dbReference type="Proteomes" id="UP000319103">
    <property type="component" value="Unassembled WGS sequence"/>
</dbReference>
<keyword evidence="1" id="KW-0472">Membrane</keyword>
<evidence type="ECO:0000256" key="1">
    <source>
        <dbReference type="SAM" id="Phobius"/>
    </source>
</evidence>
<feature type="transmembrane region" description="Helical" evidence="1">
    <location>
        <begin position="34"/>
        <end position="54"/>
    </location>
</feature>
<evidence type="ECO:0000313" key="3">
    <source>
        <dbReference type="Proteomes" id="UP000319103"/>
    </source>
</evidence>
<keyword evidence="3" id="KW-1185">Reference proteome</keyword>
<name>A0A540VXN7_9ACTN</name>
<dbReference type="RefSeq" id="WP_141632217.1">
    <property type="nucleotide sequence ID" value="NZ_VIGB01000003.1"/>
</dbReference>
<reference evidence="2 3" key="1">
    <citation type="submission" date="2019-06" db="EMBL/GenBank/DDBJ databases">
        <title>Description of Kitasatospora acidophila sp. nov. isolated from pine grove soil, and reclassification of Streptomyces novaecaesareae to Kitasatospora novaeceasareae comb. nov.</title>
        <authorList>
            <person name="Kim M.J."/>
        </authorList>
    </citation>
    <scope>NUCLEOTIDE SEQUENCE [LARGE SCALE GENOMIC DNA]</scope>
    <source>
        <strain evidence="2 3">MMS16-CNU292</strain>
    </source>
</reference>
<feature type="transmembrane region" description="Helical" evidence="1">
    <location>
        <begin position="6"/>
        <end position="22"/>
    </location>
</feature>
<comment type="caution">
    <text evidence="2">The sequence shown here is derived from an EMBL/GenBank/DDBJ whole genome shotgun (WGS) entry which is preliminary data.</text>
</comment>
<accession>A0A540VXN7</accession>
<keyword evidence="1" id="KW-1133">Transmembrane helix</keyword>
<gene>
    <name evidence="2" type="ORF">E6W39_03535</name>
</gene>
<dbReference type="OrthoDB" id="4326090at2"/>
<dbReference type="EMBL" id="VIGB01000003">
    <property type="protein sequence ID" value="TQF01487.1"/>
    <property type="molecule type" value="Genomic_DNA"/>
</dbReference>
<sequence length="69" mass="7557">MLSVSATVFFAIVIYLLLARRTEARSRVNERLTAFVCVVFGVLIASSSWGQMILHLVGNVFGIVGQATR</sequence>
<protein>
    <submittedName>
        <fullName evidence="2">Uncharacterized protein</fullName>
    </submittedName>
</protein>
<dbReference type="AlphaFoldDB" id="A0A540VXN7"/>